<dbReference type="SUPFAM" id="SSF54928">
    <property type="entry name" value="RNA-binding domain, RBD"/>
    <property type="match status" value="2"/>
</dbReference>
<sequence length="495" mass="55959">MNREQIHILFFPFMAHGHMIPLLDMAKLFARRGAKSTLLTTPINAKILEKPIEAFKVQNPDLEIGIKILNFPCVELGLPEGCENRDFINSYQKSDSFDLFLKFLFSTKYMKQQLERFIETTKPSALVADMFFPWATESAEKFGVPRLVFHGTSSFALCCSYNMRIHKPHKKVASSSTPFVIPGLPGDIVITEDQANVTNEETPFGKFWKEVRESETSSFGVLVNSFYELESAYADFYRSFVAKRAWHIGPFSLSNRGIAEKAGRGKKANIDEQECLKWLDSKTPGSVVYLSFGSGTGLPNEQLLEIAFGLEGSGQNFIWVVSKNENQGQLKGYGFVQYETEESAWKAMSKLIGMLLNDKQVYVGPFLRGKKGILLVAKQYSPTYNKGFGFVNFENADAASKAVESLKGNTFDDKQWVVDRAQKKSEREMELKVPYEQSLKEIADKFQSYNLYVKNLDEEKLKELFTPYGTVMQNSNGISRGSGFVAFSTQKQPKM</sequence>
<dbReference type="GO" id="GO:0035251">
    <property type="term" value="F:UDP-glucosyltransferase activity"/>
    <property type="evidence" value="ECO:0007669"/>
    <property type="project" value="UniProtKB-ARBA"/>
</dbReference>
<accession>A0A7G2EAA9</accession>
<comment type="similarity">
    <text evidence="1">Belongs to the UDP-glycosyltransferase family.</text>
</comment>
<evidence type="ECO:0000256" key="1">
    <source>
        <dbReference type="ARBA" id="ARBA00009995"/>
    </source>
</evidence>
<organism evidence="6 7">
    <name type="scientific">Arabidopsis thaliana</name>
    <name type="common">Mouse-ear cress</name>
    <dbReference type="NCBI Taxonomy" id="3702"/>
    <lineage>
        <taxon>Eukaryota</taxon>
        <taxon>Viridiplantae</taxon>
        <taxon>Streptophyta</taxon>
        <taxon>Embryophyta</taxon>
        <taxon>Tracheophyta</taxon>
        <taxon>Spermatophyta</taxon>
        <taxon>Magnoliopsida</taxon>
        <taxon>eudicotyledons</taxon>
        <taxon>Gunneridae</taxon>
        <taxon>Pentapetalae</taxon>
        <taxon>rosids</taxon>
        <taxon>malvids</taxon>
        <taxon>Brassicales</taxon>
        <taxon>Brassicaceae</taxon>
        <taxon>Camelineae</taxon>
        <taxon>Arabidopsis</taxon>
    </lineage>
</organism>
<name>A0A7G2EAA9_ARATH</name>
<evidence type="ECO:0000313" key="6">
    <source>
        <dbReference type="EMBL" id="CAD5318578.1"/>
    </source>
</evidence>
<dbReference type="Proteomes" id="UP000516314">
    <property type="component" value="Chromosome 2"/>
</dbReference>
<protein>
    <submittedName>
        <fullName evidence="6">(thale cress) hypothetical protein</fullName>
    </submittedName>
</protein>
<dbReference type="PROSITE" id="PS50102">
    <property type="entry name" value="RRM"/>
    <property type="match status" value="3"/>
</dbReference>
<proteinExistence type="inferred from homology"/>
<reference evidence="6 7" key="1">
    <citation type="submission" date="2020-09" db="EMBL/GenBank/DDBJ databases">
        <authorList>
            <person name="Ashkenazy H."/>
        </authorList>
    </citation>
    <scope>NUCLEOTIDE SEQUENCE [LARGE SCALE GENOMIC DNA]</scope>
    <source>
        <strain evidence="7">cv. Cdm-0</strain>
    </source>
</reference>
<evidence type="ECO:0000256" key="3">
    <source>
        <dbReference type="ARBA" id="ARBA00022679"/>
    </source>
</evidence>
<dbReference type="InterPro" id="IPR012677">
    <property type="entry name" value="Nucleotide-bd_a/b_plait_sf"/>
</dbReference>
<keyword evidence="2" id="KW-0328">Glycosyltransferase</keyword>
<evidence type="ECO:0000259" key="5">
    <source>
        <dbReference type="PROSITE" id="PS50102"/>
    </source>
</evidence>
<keyword evidence="3" id="KW-0808">Transferase</keyword>
<keyword evidence="4" id="KW-0694">RNA-binding</keyword>
<feature type="domain" description="RRM" evidence="5">
    <location>
        <begin position="366"/>
        <end position="423"/>
    </location>
</feature>
<evidence type="ECO:0000313" key="7">
    <source>
        <dbReference type="Proteomes" id="UP000516314"/>
    </source>
</evidence>
<feature type="domain" description="RRM" evidence="5">
    <location>
        <begin position="297"/>
        <end position="363"/>
    </location>
</feature>
<dbReference type="EMBL" id="LR881467">
    <property type="protein sequence ID" value="CAD5318578.1"/>
    <property type="molecule type" value="Genomic_DNA"/>
</dbReference>
<feature type="domain" description="RRM" evidence="5">
    <location>
        <begin position="449"/>
        <end position="495"/>
    </location>
</feature>
<dbReference type="InterPro" id="IPR000504">
    <property type="entry name" value="RRM_dom"/>
</dbReference>
<dbReference type="PANTHER" id="PTHR48047:SF45">
    <property type="entry name" value="SCOPOLETIN GLUCOSYLTRANSFERASE-LIKE"/>
    <property type="match status" value="1"/>
</dbReference>
<dbReference type="GO" id="GO:0003723">
    <property type="term" value="F:RNA binding"/>
    <property type="evidence" value="ECO:0007669"/>
    <property type="project" value="UniProtKB-UniRule"/>
</dbReference>
<dbReference type="SUPFAM" id="SSF53756">
    <property type="entry name" value="UDP-Glycosyltransferase/glycogen phosphorylase"/>
    <property type="match status" value="1"/>
</dbReference>
<evidence type="ECO:0000256" key="2">
    <source>
        <dbReference type="ARBA" id="ARBA00022676"/>
    </source>
</evidence>
<dbReference type="InterPro" id="IPR035979">
    <property type="entry name" value="RBD_domain_sf"/>
</dbReference>
<dbReference type="AlphaFoldDB" id="A0A7G2EAA9"/>
<evidence type="ECO:0000256" key="4">
    <source>
        <dbReference type="PROSITE-ProRule" id="PRU00176"/>
    </source>
</evidence>
<dbReference type="InterPro" id="IPR002213">
    <property type="entry name" value="UDP_glucos_trans"/>
</dbReference>
<dbReference type="Gene3D" id="3.40.50.2000">
    <property type="entry name" value="Glycogen Phosphorylase B"/>
    <property type="match status" value="2"/>
</dbReference>
<dbReference type="FunFam" id="3.40.50.2000:FF:000071">
    <property type="entry name" value="Glycosyltransferase"/>
    <property type="match status" value="1"/>
</dbReference>
<dbReference type="Gene3D" id="3.30.70.330">
    <property type="match status" value="2"/>
</dbReference>
<dbReference type="Pfam" id="PF00076">
    <property type="entry name" value="RRM_1"/>
    <property type="match status" value="2"/>
</dbReference>
<dbReference type="PANTHER" id="PTHR48047">
    <property type="entry name" value="GLYCOSYLTRANSFERASE"/>
    <property type="match status" value="1"/>
</dbReference>
<gene>
    <name evidence="6" type="ORF">AT9943_LOCUS6803</name>
</gene>
<dbReference type="CDD" id="cd03784">
    <property type="entry name" value="GT1_Gtf-like"/>
    <property type="match status" value="1"/>
</dbReference>